<dbReference type="KEGG" id="fcy:FRACYDRAFT_245013"/>
<dbReference type="InParanoid" id="A0A1E7F243"/>
<dbReference type="Proteomes" id="UP000095751">
    <property type="component" value="Unassembled WGS sequence"/>
</dbReference>
<organism evidence="2 3">
    <name type="scientific">Fragilariopsis cylindrus CCMP1102</name>
    <dbReference type="NCBI Taxonomy" id="635003"/>
    <lineage>
        <taxon>Eukaryota</taxon>
        <taxon>Sar</taxon>
        <taxon>Stramenopiles</taxon>
        <taxon>Ochrophyta</taxon>
        <taxon>Bacillariophyta</taxon>
        <taxon>Bacillariophyceae</taxon>
        <taxon>Bacillariophycidae</taxon>
        <taxon>Bacillariales</taxon>
        <taxon>Bacillariaceae</taxon>
        <taxon>Fragilariopsis</taxon>
    </lineage>
</organism>
<dbReference type="EMBL" id="KV784366">
    <property type="protein sequence ID" value="OEU11893.1"/>
    <property type="molecule type" value="Genomic_DNA"/>
</dbReference>
<proteinExistence type="predicted"/>
<feature type="region of interest" description="Disordered" evidence="1">
    <location>
        <begin position="212"/>
        <end position="232"/>
    </location>
</feature>
<dbReference type="AlphaFoldDB" id="A0A1E7F243"/>
<gene>
    <name evidence="2" type="ORF">FRACYDRAFT_245013</name>
</gene>
<evidence type="ECO:0000313" key="2">
    <source>
        <dbReference type="EMBL" id="OEU11893.1"/>
    </source>
</evidence>
<sequence length="232" mass="26035">MSFQQQHISTSYINHPATIRKITTLNLATKSLVSIDDEASIPKQMATSIFLSSAFGMCLIGSSLVMSPQLSNAAELSDNTRVIERQQQAKTSNKQQQEIKSVTNYARQVFGSPLVGSTPGLSSTKPVPTDPKYTTREERNRVYDEAFQQDARDRDDYYGKMAMRKRQEADQSVSQYREKLGLDGKGDTRMRVGEEKVQGMSSLRDLKADYNLSQQQDDSSSTIMLETRLNVT</sequence>
<reference evidence="2 3" key="1">
    <citation type="submission" date="2016-09" db="EMBL/GenBank/DDBJ databases">
        <title>Extensive genetic diversity and differential bi-allelic expression allows diatom success in the polar Southern Ocean.</title>
        <authorList>
            <consortium name="DOE Joint Genome Institute"/>
            <person name="Mock T."/>
            <person name="Otillar R.P."/>
            <person name="Strauss J."/>
            <person name="Dupont C."/>
            <person name="Frickenhaus S."/>
            <person name="Maumus F."/>
            <person name="Mcmullan M."/>
            <person name="Sanges R."/>
            <person name="Schmutz J."/>
            <person name="Toseland A."/>
            <person name="Valas R."/>
            <person name="Veluchamy A."/>
            <person name="Ward B.J."/>
            <person name="Allen A."/>
            <person name="Barry K."/>
            <person name="Falciatore A."/>
            <person name="Ferrante M."/>
            <person name="Fortunato A.E."/>
            <person name="Gloeckner G."/>
            <person name="Gruber A."/>
            <person name="Hipkin R."/>
            <person name="Janech M."/>
            <person name="Kroth P."/>
            <person name="Leese F."/>
            <person name="Lindquist E."/>
            <person name="Lyon B.R."/>
            <person name="Martin J."/>
            <person name="Mayer C."/>
            <person name="Parker M."/>
            <person name="Quesneville H."/>
            <person name="Raymond J."/>
            <person name="Uhlig C."/>
            <person name="Valentin K.U."/>
            <person name="Worden A.Z."/>
            <person name="Armbrust E.V."/>
            <person name="Bowler C."/>
            <person name="Green B."/>
            <person name="Moulton V."/>
            <person name="Van Oosterhout C."/>
            <person name="Grigoriev I."/>
        </authorList>
    </citation>
    <scope>NUCLEOTIDE SEQUENCE [LARGE SCALE GENOMIC DNA]</scope>
    <source>
        <strain evidence="2 3">CCMP1102</strain>
    </source>
</reference>
<protein>
    <submittedName>
        <fullName evidence="2">Uncharacterized protein</fullName>
    </submittedName>
</protein>
<accession>A0A1E7F243</accession>
<feature type="region of interest" description="Disordered" evidence="1">
    <location>
        <begin position="113"/>
        <end position="134"/>
    </location>
</feature>
<name>A0A1E7F243_9STRA</name>
<keyword evidence="3" id="KW-1185">Reference proteome</keyword>
<evidence type="ECO:0000313" key="3">
    <source>
        <dbReference type="Proteomes" id="UP000095751"/>
    </source>
</evidence>
<evidence type="ECO:0000256" key="1">
    <source>
        <dbReference type="SAM" id="MobiDB-lite"/>
    </source>
</evidence>